<sequence>MVFPRNLGLQAGEVEGGSEAVGVWRLHLEISFYAAYDVGMKRTNIYLTEPSVEKLQTLSEKTGLSVAELIRRAIDDFLKKQK</sequence>
<evidence type="ECO:0000313" key="2">
    <source>
        <dbReference type="EMBL" id="SER82184.1"/>
    </source>
</evidence>
<dbReference type="Proteomes" id="UP000199766">
    <property type="component" value="Unassembled WGS sequence"/>
</dbReference>
<evidence type="ECO:0000313" key="3">
    <source>
        <dbReference type="Proteomes" id="UP000199766"/>
    </source>
</evidence>
<dbReference type="Gene3D" id="1.10.1220.10">
    <property type="entry name" value="Met repressor-like"/>
    <property type="match status" value="1"/>
</dbReference>
<dbReference type="RefSeq" id="WP_218144520.1">
    <property type="nucleotide sequence ID" value="NZ_FOGD01000017.1"/>
</dbReference>
<keyword evidence="3" id="KW-1185">Reference proteome</keyword>
<dbReference type="CDD" id="cd22235">
    <property type="entry name" value="RHH_CopG_archaea"/>
    <property type="match status" value="1"/>
</dbReference>
<dbReference type="EMBL" id="FOGD01000017">
    <property type="protein sequence ID" value="SER82184.1"/>
    <property type="molecule type" value="Genomic_DNA"/>
</dbReference>
<accession>A0A1H9SB04</accession>
<dbReference type="GO" id="GO:0006355">
    <property type="term" value="P:regulation of DNA-templated transcription"/>
    <property type="evidence" value="ECO:0007669"/>
    <property type="project" value="InterPro"/>
</dbReference>
<dbReference type="STRING" id="180197.SAMN02982919_03095"/>
<organism evidence="2 3">
    <name type="scientific">Giesbergeria anulus</name>
    <dbReference type="NCBI Taxonomy" id="180197"/>
    <lineage>
        <taxon>Bacteria</taxon>
        <taxon>Pseudomonadati</taxon>
        <taxon>Pseudomonadota</taxon>
        <taxon>Betaproteobacteria</taxon>
        <taxon>Burkholderiales</taxon>
        <taxon>Comamonadaceae</taxon>
        <taxon>Giesbergeria</taxon>
    </lineage>
</organism>
<proteinExistence type="predicted"/>
<protein>
    <submittedName>
        <fullName evidence="2">Ribbon-helix-helix domain-containing protein</fullName>
    </submittedName>
</protein>
<dbReference type="AlphaFoldDB" id="A0A1H9SB04"/>
<dbReference type="InterPro" id="IPR010985">
    <property type="entry name" value="Ribbon_hlx_hlx"/>
</dbReference>
<dbReference type="SUPFAM" id="SSF47598">
    <property type="entry name" value="Ribbon-helix-helix"/>
    <property type="match status" value="1"/>
</dbReference>
<feature type="domain" description="Ribbon-helix-helix protein CopG" evidence="1">
    <location>
        <begin position="41"/>
        <end position="80"/>
    </location>
</feature>
<gene>
    <name evidence="2" type="ORF">SAMN02982919_03095</name>
</gene>
<dbReference type="InterPro" id="IPR013321">
    <property type="entry name" value="Arc_rbn_hlx_hlx"/>
</dbReference>
<name>A0A1H9SB04_9BURK</name>
<dbReference type="Pfam" id="PF01402">
    <property type="entry name" value="RHH_1"/>
    <property type="match status" value="1"/>
</dbReference>
<evidence type="ECO:0000259" key="1">
    <source>
        <dbReference type="Pfam" id="PF01402"/>
    </source>
</evidence>
<reference evidence="2 3" key="1">
    <citation type="submission" date="2016-10" db="EMBL/GenBank/DDBJ databases">
        <authorList>
            <person name="de Groot N.N."/>
        </authorList>
    </citation>
    <scope>NUCLEOTIDE SEQUENCE [LARGE SCALE GENOMIC DNA]</scope>
    <source>
        <strain evidence="2 3">ATCC 35958</strain>
    </source>
</reference>
<dbReference type="InterPro" id="IPR002145">
    <property type="entry name" value="CopG"/>
</dbReference>